<protein>
    <recommendedName>
        <fullName evidence="4">Translation initiation factor IF-3</fullName>
    </recommendedName>
</protein>
<dbReference type="GO" id="GO:0043022">
    <property type="term" value="F:ribosome binding"/>
    <property type="evidence" value="ECO:0007669"/>
    <property type="project" value="TreeGrafter"/>
</dbReference>
<dbReference type="Gene3D" id="3.10.20.80">
    <property type="entry name" value="Translation initiation factor 3 (IF-3), N-terminal domain"/>
    <property type="match status" value="1"/>
</dbReference>
<sequence length="195" mass="22261">MRVLFFHEISSIILPVIIHKQRNNLKDTDAVIANQRIKAPELRVIGPQGENFDVMKRDDALKKAIELGLDLIMISPGANPPVAKITDYGKFLYEQKKKARQTKAKAHTVEVKNVQIKPGTSDNDLSMKARKASEWLSEGHRVKIDLFLRGRIKYMDQSFLKERLERILKLVSVDYKVADDTKKSPKGLSLIIEKK</sequence>
<dbReference type="EMBL" id="PCXL01000009">
    <property type="protein sequence ID" value="PIR38598.1"/>
    <property type="molecule type" value="Genomic_DNA"/>
</dbReference>
<feature type="domain" description="Translation initiation factor 3 N-terminal" evidence="6">
    <location>
        <begin position="34"/>
        <end position="101"/>
    </location>
</feature>
<dbReference type="GO" id="GO:0005737">
    <property type="term" value="C:cytoplasm"/>
    <property type="evidence" value="ECO:0007669"/>
    <property type="project" value="UniProtKB-ARBA"/>
</dbReference>
<proteinExistence type="inferred from homology"/>
<dbReference type="InterPro" id="IPR019815">
    <property type="entry name" value="Translation_initiation_fac_3_C"/>
</dbReference>
<evidence type="ECO:0000259" key="6">
    <source>
        <dbReference type="Pfam" id="PF05198"/>
    </source>
</evidence>
<evidence type="ECO:0000256" key="2">
    <source>
        <dbReference type="ARBA" id="ARBA00022540"/>
    </source>
</evidence>
<comment type="similarity">
    <text evidence="1">Belongs to the IF-3 family.</text>
</comment>
<evidence type="ECO:0000256" key="4">
    <source>
        <dbReference type="NCBIfam" id="TIGR00168"/>
    </source>
</evidence>
<gene>
    <name evidence="7" type="ORF">COV34_00785</name>
</gene>
<evidence type="ECO:0000259" key="5">
    <source>
        <dbReference type="Pfam" id="PF00707"/>
    </source>
</evidence>
<accession>A0A2H0QWG4</accession>
<dbReference type="GO" id="GO:0003743">
    <property type="term" value="F:translation initiation factor activity"/>
    <property type="evidence" value="ECO:0007669"/>
    <property type="project" value="UniProtKB-UniRule"/>
</dbReference>
<dbReference type="AlphaFoldDB" id="A0A2H0QWG4"/>
<comment type="caution">
    <text evidence="7">The sequence shown here is derived from an EMBL/GenBank/DDBJ whole genome shotgun (WGS) entry which is preliminary data.</text>
</comment>
<dbReference type="Pfam" id="PF05198">
    <property type="entry name" value="IF3_N"/>
    <property type="match status" value="1"/>
</dbReference>
<dbReference type="NCBIfam" id="TIGR00168">
    <property type="entry name" value="infC"/>
    <property type="match status" value="1"/>
</dbReference>
<dbReference type="SUPFAM" id="SSF55200">
    <property type="entry name" value="Translation initiation factor IF3, C-terminal domain"/>
    <property type="match status" value="1"/>
</dbReference>
<evidence type="ECO:0000313" key="7">
    <source>
        <dbReference type="EMBL" id="PIR38598.1"/>
    </source>
</evidence>
<dbReference type="Pfam" id="PF00707">
    <property type="entry name" value="IF3_C"/>
    <property type="match status" value="1"/>
</dbReference>
<dbReference type="PANTHER" id="PTHR10938">
    <property type="entry name" value="TRANSLATION INITIATION FACTOR IF-3"/>
    <property type="match status" value="1"/>
</dbReference>
<reference evidence="7 8" key="1">
    <citation type="submission" date="2017-09" db="EMBL/GenBank/DDBJ databases">
        <title>Depth-based differentiation of microbial function through sediment-hosted aquifers and enrichment of novel symbionts in the deep terrestrial subsurface.</title>
        <authorList>
            <person name="Probst A.J."/>
            <person name="Ladd B."/>
            <person name="Jarett J.K."/>
            <person name="Geller-Mcgrath D.E."/>
            <person name="Sieber C.M."/>
            <person name="Emerson J.B."/>
            <person name="Anantharaman K."/>
            <person name="Thomas B.C."/>
            <person name="Malmstrom R."/>
            <person name="Stieglmeier M."/>
            <person name="Klingl A."/>
            <person name="Woyke T."/>
            <person name="Ryan C.M."/>
            <person name="Banfield J.F."/>
        </authorList>
    </citation>
    <scope>NUCLEOTIDE SEQUENCE [LARGE SCALE GENOMIC DNA]</scope>
    <source>
        <strain evidence="7">CG10_big_fil_rev_8_21_14_0_10_42_12</strain>
    </source>
</reference>
<keyword evidence="3" id="KW-0648">Protein biosynthesis</keyword>
<dbReference type="Proteomes" id="UP000231333">
    <property type="component" value="Unassembled WGS sequence"/>
</dbReference>
<dbReference type="InterPro" id="IPR001288">
    <property type="entry name" value="Translation_initiation_fac_3"/>
</dbReference>
<dbReference type="PANTHER" id="PTHR10938:SF0">
    <property type="entry name" value="TRANSLATION INITIATION FACTOR IF-3, MITOCHONDRIAL"/>
    <property type="match status" value="1"/>
</dbReference>
<dbReference type="InterPro" id="IPR019814">
    <property type="entry name" value="Translation_initiation_fac_3_N"/>
</dbReference>
<keyword evidence="2 7" id="KW-0396">Initiation factor</keyword>
<evidence type="ECO:0000256" key="3">
    <source>
        <dbReference type="ARBA" id="ARBA00022917"/>
    </source>
</evidence>
<dbReference type="Gene3D" id="3.30.110.10">
    <property type="entry name" value="Translation initiation factor 3 (IF-3), C-terminal domain"/>
    <property type="match status" value="1"/>
</dbReference>
<organism evidence="7 8">
    <name type="scientific">Candidatus Zambryskibacteria bacterium CG10_big_fil_rev_8_21_14_0_10_42_12</name>
    <dbReference type="NCBI Taxonomy" id="1975115"/>
    <lineage>
        <taxon>Bacteria</taxon>
        <taxon>Candidatus Zambryskiibacteriota</taxon>
    </lineage>
</organism>
<evidence type="ECO:0000313" key="8">
    <source>
        <dbReference type="Proteomes" id="UP000231333"/>
    </source>
</evidence>
<dbReference type="GO" id="GO:0032790">
    <property type="term" value="P:ribosome disassembly"/>
    <property type="evidence" value="ECO:0007669"/>
    <property type="project" value="TreeGrafter"/>
</dbReference>
<evidence type="ECO:0000256" key="1">
    <source>
        <dbReference type="ARBA" id="ARBA00005439"/>
    </source>
</evidence>
<dbReference type="InterPro" id="IPR036788">
    <property type="entry name" value="T_IF-3_C_sf"/>
</dbReference>
<dbReference type="SUPFAM" id="SSF54364">
    <property type="entry name" value="Translation initiation factor IF3, N-terminal domain"/>
    <property type="match status" value="1"/>
</dbReference>
<name>A0A2H0QWG4_9BACT</name>
<dbReference type="InterPro" id="IPR036787">
    <property type="entry name" value="T_IF-3_N_sf"/>
</dbReference>
<feature type="domain" description="Translation initiation factor 3 C-terminal" evidence="5">
    <location>
        <begin position="109"/>
        <end position="193"/>
    </location>
</feature>